<dbReference type="RefSeq" id="WP_167354551.1">
    <property type="nucleotide sequence ID" value="NZ_FNJD01000019.1"/>
</dbReference>
<keyword evidence="4" id="KW-1185">Reference proteome</keyword>
<dbReference type="Pfam" id="PF10546">
    <property type="entry name" value="P63C"/>
    <property type="match status" value="1"/>
</dbReference>
<proteinExistence type="predicted"/>
<organism evidence="3 4">
    <name type="scientific">Sulfitobacter litoralis</name>
    <dbReference type="NCBI Taxonomy" id="335975"/>
    <lineage>
        <taxon>Bacteria</taxon>
        <taxon>Pseudomonadati</taxon>
        <taxon>Pseudomonadota</taxon>
        <taxon>Alphaproteobacteria</taxon>
        <taxon>Rhodobacterales</taxon>
        <taxon>Roseobacteraceae</taxon>
        <taxon>Sulfitobacter</taxon>
    </lineage>
</organism>
<gene>
    <name evidence="3" type="ORF">SAMN04488512_11950</name>
</gene>
<dbReference type="InterPro" id="IPR018874">
    <property type="entry name" value="Phage_Mx8_p63_C"/>
</dbReference>
<reference evidence="3 4" key="1">
    <citation type="submission" date="2016-10" db="EMBL/GenBank/DDBJ databases">
        <authorList>
            <person name="Varghese N."/>
            <person name="Submissions S."/>
        </authorList>
    </citation>
    <scope>NUCLEOTIDE SEQUENCE [LARGE SCALE GENOMIC DNA]</scope>
    <source>
        <strain evidence="3 4">DSM 17584</strain>
    </source>
</reference>
<sequence>MDSNEKGRAAGGVARAESLSPKERSKIASEAAKARWSNTKAPTPDMPIVVEGYSSHIDLVDARLPCAVIEWPDGRIQRVLSENGITNAILGGRSGASKRLKSSGATKPLFLAPRQLEAFIHKDLEDGPLKPIEYVEGSRVVRGYDAEILVAVCAVWLRARAAGALQKQQLAKAQKAEDLTLALANTGVAALIDEATGYQDDRAKDALAKIFAQFLAKERQKWTLTFPLDFYREIYRLRGWKFEPWNTRRPQVIAKWTDDFVYDRLAPGLTEELRDKNPTSETGRRPHKHHQWFNPQRGHPQLKEHIAGVIALLRAAETWEEFKRKLNRVYPKFGETIEMKLDRG</sequence>
<dbReference type="Proteomes" id="UP000198646">
    <property type="component" value="Unassembled WGS sequence"/>
</dbReference>
<feature type="region of interest" description="Disordered" evidence="1">
    <location>
        <begin position="272"/>
        <end position="297"/>
    </location>
</feature>
<feature type="compositionally biased region" description="Basic and acidic residues" evidence="1">
    <location>
        <begin position="272"/>
        <end position="284"/>
    </location>
</feature>
<evidence type="ECO:0000313" key="3">
    <source>
        <dbReference type="EMBL" id="SDP53109.1"/>
    </source>
</evidence>
<accession>A0ABY0SR60</accession>
<comment type="caution">
    <text evidence="3">The sequence shown here is derived from an EMBL/GenBank/DDBJ whole genome shotgun (WGS) entry which is preliminary data.</text>
</comment>
<evidence type="ECO:0000259" key="2">
    <source>
        <dbReference type="Pfam" id="PF10546"/>
    </source>
</evidence>
<dbReference type="EMBL" id="FNJD01000019">
    <property type="protein sequence ID" value="SDP53109.1"/>
    <property type="molecule type" value="Genomic_DNA"/>
</dbReference>
<evidence type="ECO:0000256" key="1">
    <source>
        <dbReference type="SAM" id="MobiDB-lite"/>
    </source>
</evidence>
<feature type="domain" description="Bacteriophage Mx8 p63 C-terminal" evidence="2">
    <location>
        <begin position="211"/>
        <end position="302"/>
    </location>
</feature>
<feature type="region of interest" description="Disordered" evidence="1">
    <location>
        <begin position="1"/>
        <end position="39"/>
    </location>
</feature>
<evidence type="ECO:0000313" key="4">
    <source>
        <dbReference type="Proteomes" id="UP000198646"/>
    </source>
</evidence>
<name>A0ABY0SR60_9RHOB</name>
<protein>
    <submittedName>
        <fullName evidence="3">P63C domain-containing protein</fullName>
    </submittedName>
</protein>